<evidence type="ECO:0000256" key="1">
    <source>
        <dbReference type="ARBA" id="ARBA00023125"/>
    </source>
</evidence>
<dbReference type="HAMAP" id="MF_00984">
    <property type="entry name" value="SSB"/>
    <property type="match status" value="1"/>
</dbReference>
<dbReference type="RefSeq" id="WP_091527347.1">
    <property type="nucleotide sequence ID" value="NZ_LT629772.1"/>
</dbReference>
<dbReference type="InterPro" id="IPR012340">
    <property type="entry name" value="NA-bd_OB-fold"/>
</dbReference>
<dbReference type="EMBL" id="LT629772">
    <property type="protein sequence ID" value="SDT11554.1"/>
    <property type="molecule type" value="Genomic_DNA"/>
</dbReference>
<name>A0A1H1XQN7_9ACTN</name>
<dbReference type="Gene3D" id="2.40.50.140">
    <property type="entry name" value="Nucleic acid-binding proteins"/>
    <property type="match status" value="1"/>
</dbReference>
<dbReference type="GO" id="GO:0009295">
    <property type="term" value="C:nucleoid"/>
    <property type="evidence" value="ECO:0007669"/>
    <property type="project" value="TreeGrafter"/>
</dbReference>
<dbReference type="SUPFAM" id="SSF50249">
    <property type="entry name" value="Nucleic acid-binding proteins"/>
    <property type="match status" value="1"/>
</dbReference>
<dbReference type="STRING" id="630515.SAMN04489812_4198"/>
<comment type="subunit">
    <text evidence="2">Homotetramer.</text>
</comment>
<protein>
    <recommendedName>
        <fullName evidence="2 3">Single-stranded DNA-binding protein</fullName>
        <shortName evidence="2">SSB</shortName>
    </recommendedName>
</protein>
<dbReference type="PANTHER" id="PTHR10302">
    <property type="entry name" value="SINGLE-STRANDED DNA-BINDING PROTEIN"/>
    <property type="match status" value="1"/>
</dbReference>
<dbReference type="NCBIfam" id="TIGR00621">
    <property type="entry name" value="ssb"/>
    <property type="match status" value="1"/>
</dbReference>
<evidence type="ECO:0000313" key="6">
    <source>
        <dbReference type="Proteomes" id="UP000199103"/>
    </source>
</evidence>
<dbReference type="PROSITE" id="PS50935">
    <property type="entry name" value="SSB"/>
    <property type="match status" value="1"/>
</dbReference>
<proteinExistence type="inferred from homology"/>
<dbReference type="PANTHER" id="PTHR10302:SF0">
    <property type="entry name" value="SINGLE-STRANDED DNA-BINDING PROTEIN, MITOCHONDRIAL"/>
    <property type="match status" value="1"/>
</dbReference>
<dbReference type="InterPro" id="IPR000424">
    <property type="entry name" value="Primosome_PriB/ssb"/>
</dbReference>
<evidence type="ECO:0000256" key="4">
    <source>
        <dbReference type="SAM" id="MobiDB-lite"/>
    </source>
</evidence>
<gene>
    <name evidence="5" type="ORF">SAMN04489812_4198</name>
</gene>
<dbReference type="OrthoDB" id="4427276at2"/>
<dbReference type="CDD" id="cd04496">
    <property type="entry name" value="SSB_OBF"/>
    <property type="match status" value="1"/>
</dbReference>
<dbReference type="Pfam" id="PF00436">
    <property type="entry name" value="SSB"/>
    <property type="match status" value="1"/>
</dbReference>
<keyword evidence="6" id="KW-1185">Reference proteome</keyword>
<sequence>MDARVTISGNVGGPVELFTTPTGKSRAVFRLACTPRFQRQGSWTDDQTIWMRITCWRNLADNVAESVNKGDPLIVTGKLRSAVWDDDDGHHQRLEIDADIVGHDLKRGVAVFRRVARTDDPEDADSAEQDPQELAGEPDALAAV</sequence>
<dbReference type="AlphaFoldDB" id="A0A1H1XQN7"/>
<feature type="compositionally biased region" description="Acidic residues" evidence="4">
    <location>
        <begin position="120"/>
        <end position="131"/>
    </location>
</feature>
<dbReference type="GO" id="GO:0006260">
    <property type="term" value="P:DNA replication"/>
    <property type="evidence" value="ECO:0007669"/>
    <property type="project" value="InterPro"/>
</dbReference>
<dbReference type="GO" id="GO:0003697">
    <property type="term" value="F:single-stranded DNA binding"/>
    <property type="evidence" value="ECO:0007669"/>
    <property type="project" value="UniProtKB-UniRule"/>
</dbReference>
<evidence type="ECO:0000256" key="2">
    <source>
        <dbReference type="HAMAP-Rule" id="MF_00984"/>
    </source>
</evidence>
<evidence type="ECO:0000313" key="5">
    <source>
        <dbReference type="EMBL" id="SDT11554.1"/>
    </source>
</evidence>
<accession>A0A1H1XQN7</accession>
<keyword evidence="1 2" id="KW-0238">DNA-binding</keyword>
<dbReference type="Proteomes" id="UP000199103">
    <property type="component" value="Chromosome I"/>
</dbReference>
<feature type="region of interest" description="Disordered" evidence="4">
    <location>
        <begin position="116"/>
        <end position="144"/>
    </location>
</feature>
<evidence type="ECO:0000256" key="3">
    <source>
        <dbReference type="PIRNR" id="PIRNR002070"/>
    </source>
</evidence>
<comment type="caution">
    <text evidence="2">Lacks conserved residue(s) required for the propagation of feature annotation.</text>
</comment>
<organism evidence="5 6">
    <name type="scientific">Microlunatus soli</name>
    <dbReference type="NCBI Taxonomy" id="630515"/>
    <lineage>
        <taxon>Bacteria</taxon>
        <taxon>Bacillati</taxon>
        <taxon>Actinomycetota</taxon>
        <taxon>Actinomycetes</taxon>
        <taxon>Propionibacteriales</taxon>
        <taxon>Propionibacteriaceae</taxon>
        <taxon>Microlunatus</taxon>
    </lineage>
</organism>
<dbReference type="InterPro" id="IPR011344">
    <property type="entry name" value="ssDNA-bd"/>
</dbReference>
<reference evidence="5 6" key="1">
    <citation type="submission" date="2016-10" db="EMBL/GenBank/DDBJ databases">
        <authorList>
            <person name="de Groot N.N."/>
        </authorList>
    </citation>
    <scope>NUCLEOTIDE SEQUENCE [LARGE SCALE GENOMIC DNA]</scope>
    <source>
        <strain evidence="5 6">DSM 21800</strain>
    </source>
</reference>
<dbReference type="PIRSF" id="PIRSF002070">
    <property type="entry name" value="SSB"/>
    <property type="match status" value="1"/>
</dbReference>